<feature type="signal peptide" evidence="2">
    <location>
        <begin position="1"/>
        <end position="21"/>
    </location>
</feature>
<dbReference type="Proteomes" id="UP001075354">
    <property type="component" value="Chromosome 13"/>
</dbReference>
<accession>A0AAV7XDD7</accession>
<keyword evidence="4" id="KW-1185">Reference proteome</keyword>
<sequence>MTTALVLLAVACLLPPPRGEAAPAPAPGPAPKANGVVILPNAKRQQPAMASAARTRISVGDHYTMRSRKKSVPGGAVAPAALRDPDAAVDGVPEPPRDGERIIRVPYRRQATGCRLYQSPDASGRCRQRW</sequence>
<feature type="chain" id="PRO_5043428932" evidence="2">
    <location>
        <begin position="22"/>
        <end position="130"/>
    </location>
</feature>
<evidence type="ECO:0000313" key="3">
    <source>
        <dbReference type="EMBL" id="KAJ1521475.1"/>
    </source>
</evidence>
<evidence type="ECO:0000313" key="4">
    <source>
        <dbReference type="Proteomes" id="UP001075354"/>
    </source>
</evidence>
<dbReference type="EMBL" id="JAPTSV010000013">
    <property type="protein sequence ID" value="KAJ1521475.1"/>
    <property type="molecule type" value="Genomic_DNA"/>
</dbReference>
<name>A0AAV7XDD7_9NEOP</name>
<evidence type="ECO:0000256" key="2">
    <source>
        <dbReference type="SAM" id="SignalP"/>
    </source>
</evidence>
<dbReference type="AlphaFoldDB" id="A0AAV7XDD7"/>
<keyword evidence="2" id="KW-0732">Signal</keyword>
<evidence type="ECO:0000256" key="1">
    <source>
        <dbReference type="SAM" id="MobiDB-lite"/>
    </source>
</evidence>
<organism evidence="3 4">
    <name type="scientific">Megalurothrips usitatus</name>
    <name type="common">bean blossom thrips</name>
    <dbReference type="NCBI Taxonomy" id="439358"/>
    <lineage>
        <taxon>Eukaryota</taxon>
        <taxon>Metazoa</taxon>
        <taxon>Ecdysozoa</taxon>
        <taxon>Arthropoda</taxon>
        <taxon>Hexapoda</taxon>
        <taxon>Insecta</taxon>
        <taxon>Pterygota</taxon>
        <taxon>Neoptera</taxon>
        <taxon>Paraneoptera</taxon>
        <taxon>Thysanoptera</taxon>
        <taxon>Terebrantia</taxon>
        <taxon>Thripoidea</taxon>
        <taxon>Thripidae</taxon>
        <taxon>Megalurothrips</taxon>
    </lineage>
</organism>
<protein>
    <submittedName>
        <fullName evidence="3">Uncharacterized protein</fullName>
    </submittedName>
</protein>
<gene>
    <name evidence="3" type="ORF">ONE63_003143</name>
</gene>
<feature type="region of interest" description="Disordered" evidence="1">
    <location>
        <begin position="66"/>
        <end position="99"/>
    </location>
</feature>
<reference evidence="3" key="1">
    <citation type="submission" date="2022-12" db="EMBL/GenBank/DDBJ databases">
        <title>Chromosome-level genome assembly of the bean flower thrips Megalurothrips usitatus.</title>
        <authorList>
            <person name="Ma L."/>
            <person name="Liu Q."/>
            <person name="Li H."/>
            <person name="Cai W."/>
        </authorList>
    </citation>
    <scope>NUCLEOTIDE SEQUENCE</scope>
    <source>
        <strain evidence="3">Cailab_2022a</strain>
    </source>
</reference>
<comment type="caution">
    <text evidence="3">The sequence shown here is derived from an EMBL/GenBank/DDBJ whole genome shotgun (WGS) entry which is preliminary data.</text>
</comment>
<proteinExistence type="predicted"/>